<keyword evidence="8" id="KW-0238">DNA-binding</keyword>
<evidence type="ECO:0000256" key="4">
    <source>
        <dbReference type="ARBA" id="ARBA00022737"/>
    </source>
</evidence>
<dbReference type="FunFam" id="3.30.160.60:FF:002005">
    <property type="entry name" value="Zinc finger protein 200"/>
    <property type="match status" value="2"/>
</dbReference>
<keyword evidence="7" id="KW-0805">Transcription regulation</keyword>
<dbReference type="GO" id="GO:0000978">
    <property type="term" value="F:RNA polymerase II cis-regulatory region sequence-specific DNA binding"/>
    <property type="evidence" value="ECO:0007669"/>
    <property type="project" value="TreeGrafter"/>
</dbReference>
<keyword evidence="9" id="KW-0804">Transcription</keyword>
<feature type="domain" description="C2H2-type" evidence="12">
    <location>
        <begin position="202"/>
        <end position="229"/>
    </location>
</feature>
<evidence type="ECO:0000256" key="1">
    <source>
        <dbReference type="ARBA" id="ARBA00004123"/>
    </source>
</evidence>
<keyword evidence="5 11" id="KW-0863">Zinc-finger</keyword>
<evidence type="ECO:0000259" key="12">
    <source>
        <dbReference type="PROSITE" id="PS50157"/>
    </source>
</evidence>
<organism evidence="13 14">
    <name type="scientific">Cynoglossus semilaevis</name>
    <name type="common">Tongue sole</name>
    <dbReference type="NCBI Taxonomy" id="244447"/>
    <lineage>
        <taxon>Eukaryota</taxon>
        <taxon>Metazoa</taxon>
        <taxon>Chordata</taxon>
        <taxon>Craniata</taxon>
        <taxon>Vertebrata</taxon>
        <taxon>Euteleostomi</taxon>
        <taxon>Actinopterygii</taxon>
        <taxon>Neopterygii</taxon>
        <taxon>Teleostei</taxon>
        <taxon>Neoteleostei</taxon>
        <taxon>Acanthomorphata</taxon>
        <taxon>Carangaria</taxon>
        <taxon>Pleuronectiformes</taxon>
        <taxon>Pleuronectoidei</taxon>
        <taxon>Cynoglossidae</taxon>
        <taxon>Cynoglossinae</taxon>
        <taxon>Cynoglossus</taxon>
    </lineage>
</organism>
<dbReference type="PROSITE" id="PS50157">
    <property type="entry name" value="ZINC_FINGER_C2H2_2"/>
    <property type="match status" value="6"/>
</dbReference>
<dbReference type="AlphaFoldDB" id="A0A3P8WJV5"/>
<dbReference type="InterPro" id="IPR036236">
    <property type="entry name" value="Znf_C2H2_sf"/>
</dbReference>
<dbReference type="Gene3D" id="3.30.160.60">
    <property type="entry name" value="Classic Zinc Finger"/>
    <property type="match status" value="6"/>
</dbReference>
<sequence length="383" mass="43451">MCSCVFYCGFLPHSKTPPLSPADSEQPLVIKEEDCCSVVFKEQLEYTHIKEEEEEFCIQKEGADSTAIMLKIKKEESQDSKHLSKSHTQESWENCGRSEQARDSYRNIEAEVSCSRFGKTSKEHENNNTEEKSCSCMDCGQRFIKHEKQEYCTRIIKKRTRKRNGTNSLGRKSFSCSECGKNFTQKSSLRTHKKIHTGEKPFSCSECGRRFIRKSDLKRHGTTHPGEKPFCCNVCGKRFTLKSDLKRHGSSHPGDKPFSCSECGKGFTLMSSLRSHERIHTGEKPFSCSVCGKGFTLKSDLKRHEIIHTGEKPFSCSECGKKFTQKSSLKTHEKIHSSNVATGVVGLCLWSEKNNLPKRLVGSEGEAAMSKWAWWPFLNTIKA</sequence>
<dbReference type="GO" id="GO:0005634">
    <property type="term" value="C:nucleus"/>
    <property type="evidence" value="ECO:0007669"/>
    <property type="project" value="UniProtKB-SubCell"/>
</dbReference>
<comment type="subcellular location">
    <subcellularLocation>
        <location evidence="1">Nucleus</location>
    </subcellularLocation>
</comment>
<dbReference type="GO" id="GO:0008270">
    <property type="term" value="F:zinc ion binding"/>
    <property type="evidence" value="ECO:0007669"/>
    <property type="project" value="UniProtKB-KW"/>
</dbReference>
<dbReference type="GeneTree" id="ENSGT01150000286918"/>
<dbReference type="SUPFAM" id="SSF57667">
    <property type="entry name" value="beta-beta-alpha zinc fingers"/>
    <property type="match status" value="3"/>
</dbReference>
<proteinExistence type="inferred from homology"/>
<feature type="domain" description="C2H2-type" evidence="12">
    <location>
        <begin position="258"/>
        <end position="285"/>
    </location>
</feature>
<dbReference type="Ensembl" id="ENSCSET00000027356.1">
    <property type="protein sequence ID" value="ENSCSEP00000026994.1"/>
    <property type="gene ID" value="ENSCSEG00000017243.1"/>
</dbReference>
<evidence type="ECO:0000256" key="5">
    <source>
        <dbReference type="ARBA" id="ARBA00022771"/>
    </source>
</evidence>
<dbReference type="Proteomes" id="UP000265120">
    <property type="component" value="Chromosome Z"/>
</dbReference>
<evidence type="ECO:0000256" key="3">
    <source>
        <dbReference type="ARBA" id="ARBA00022723"/>
    </source>
</evidence>
<keyword evidence="3" id="KW-0479">Metal-binding</keyword>
<dbReference type="PROSITE" id="PS00028">
    <property type="entry name" value="ZINC_FINGER_C2H2_1"/>
    <property type="match status" value="6"/>
</dbReference>
<evidence type="ECO:0000256" key="6">
    <source>
        <dbReference type="ARBA" id="ARBA00022833"/>
    </source>
</evidence>
<feature type="domain" description="C2H2-type" evidence="12">
    <location>
        <begin position="230"/>
        <end position="257"/>
    </location>
</feature>
<keyword evidence="6" id="KW-0862">Zinc</keyword>
<reference evidence="13 14" key="1">
    <citation type="journal article" date="2014" name="Nat. Genet.">
        <title>Whole-genome sequence of a flatfish provides insights into ZW sex chromosome evolution and adaptation to a benthic lifestyle.</title>
        <authorList>
            <person name="Chen S."/>
            <person name="Zhang G."/>
            <person name="Shao C."/>
            <person name="Huang Q."/>
            <person name="Liu G."/>
            <person name="Zhang P."/>
            <person name="Song W."/>
            <person name="An N."/>
            <person name="Chalopin D."/>
            <person name="Volff J.N."/>
            <person name="Hong Y."/>
            <person name="Li Q."/>
            <person name="Sha Z."/>
            <person name="Zhou H."/>
            <person name="Xie M."/>
            <person name="Yu Q."/>
            <person name="Liu Y."/>
            <person name="Xiang H."/>
            <person name="Wang N."/>
            <person name="Wu K."/>
            <person name="Yang C."/>
            <person name="Zhou Q."/>
            <person name="Liao X."/>
            <person name="Yang L."/>
            <person name="Hu Q."/>
            <person name="Zhang J."/>
            <person name="Meng L."/>
            <person name="Jin L."/>
            <person name="Tian Y."/>
            <person name="Lian J."/>
            <person name="Yang J."/>
            <person name="Miao G."/>
            <person name="Liu S."/>
            <person name="Liang Z."/>
            <person name="Yan F."/>
            <person name="Li Y."/>
            <person name="Sun B."/>
            <person name="Zhang H."/>
            <person name="Zhang J."/>
            <person name="Zhu Y."/>
            <person name="Du M."/>
            <person name="Zhao Y."/>
            <person name="Schartl M."/>
            <person name="Tang Q."/>
            <person name="Wang J."/>
        </authorList>
    </citation>
    <scope>NUCLEOTIDE SEQUENCE</scope>
</reference>
<protein>
    <submittedName>
        <fullName evidence="13">Gastrula zinc finger protein XlCGF57.1-like</fullName>
    </submittedName>
</protein>
<feature type="domain" description="C2H2-type" evidence="12">
    <location>
        <begin position="174"/>
        <end position="201"/>
    </location>
</feature>
<evidence type="ECO:0000313" key="14">
    <source>
        <dbReference type="Proteomes" id="UP000265120"/>
    </source>
</evidence>
<keyword evidence="4" id="KW-0677">Repeat</keyword>
<comment type="similarity">
    <text evidence="2">Belongs to the krueppel C2H2-type zinc-finger protein family.</text>
</comment>
<dbReference type="FunFam" id="3.30.160.60:FF:003288">
    <property type="entry name" value="Uncharacterized protein"/>
    <property type="match status" value="1"/>
</dbReference>
<dbReference type="FunFam" id="3.30.160.60:FF:002716">
    <property type="entry name" value="Zinc finger protein 212"/>
    <property type="match status" value="1"/>
</dbReference>
<evidence type="ECO:0000256" key="11">
    <source>
        <dbReference type="PROSITE-ProRule" id="PRU00042"/>
    </source>
</evidence>
<evidence type="ECO:0000256" key="2">
    <source>
        <dbReference type="ARBA" id="ARBA00006991"/>
    </source>
</evidence>
<evidence type="ECO:0000256" key="9">
    <source>
        <dbReference type="ARBA" id="ARBA00023163"/>
    </source>
</evidence>
<evidence type="ECO:0000256" key="8">
    <source>
        <dbReference type="ARBA" id="ARBA00023125"/>
    </source>
</evidence>
<evidence type="ECO:0000256" key="7">
    <source>
        <dbReference type="ARBA" id="ARBA00023015"/>
    </source>
</evidence>
<keyword evidence="10" id="KW-0539">Nucleus</keyword>
<reference evidence="13" key="2">
    <citation type="submission" date="2025-08" db="UniProtKB">
        <authorList>
            <consortium name="Ensembl"/>
        </authorList>
    </citation>
    <scope>IDENTIFICATION</scope>
</reference>
<dbReference type="SMART" id="SM00355">
    <property type="entry name" value="ZnF_C2H2"/>
    <property type="match status" value="6"/>
</dbReference>
<feature type="domain" description="C2H2-type" evidence="12">
    <location>
        <begin position="314"/>
        <end position="341"/>
    </location>
</feature>
<accession>A0A3P8WJV5</accession>
<dbReference type="Pfam" id="PF00096">
    <property type="entry name" value="zf-C2H2"/>
    <property type="match status" value="6"/>
</dbReference>
<dbReference type="OMA" id="AMSKWAW"/>
<dbReference type="InterPro" id="IPR013087">
    <property type="entry name" value="Znf_C2H2_type"/>
</dbReference>
<dbReference type="FunFam" id="3.30.160.60:FF:002962">
    <property type="entry name" value="Zinc finger domain-containing protein"/>
    <property type="match status" value="1"/>
</dbReference>
<keyword evidence="14" id="KW-1185">Reference proteome</keyword>
<reference evidence="13" key="3">
    <citation type="submission" date="2025-09" db="UniProtKB">
        <authorList>
            <consortium name="Ensembl"/>
        </authorList>
    </citation>
    <scope>IDENTIFICATION</scope>
</reference>
<dbReference type="PANTHER" id="PTHR23226:SF416">
    <property type="entry name" value="FI01424P"/>
    <property type="match status" value="1"/>
</dbReference>
<evidence type="ECO:0000256" key="10">
    <source>
        <dbReference type="ARBA" id="ARBA00023242"/>
    </source>
</evidence>
<evidence type="ECO:0000313" key="13">
    <source>
        <dbReference type="Ensembl" id="ENSCSEP00000026994.1"/>
    </source>
</evidence>
<dbReference type="GO" id="GO:0000981">
    <property type="term" value="F:DNA-binding transcription factor activity, RNA polymerase II-specific"/>
    <property type="evidence" value="ECO:0007669"/>
    <property type="project" value="TreeGrafter"/>
</dbReference>
<dbReference type="PANTHER" id="PTHR23226">
    <property type="entry name" value="ZINC FINGER AND SCAN DOMAIN-CONTAINING"/>
    <property type="match status" value="1"/>
</dbReference>
<name>A0A3P8WJV5_CYNSE</name>
<feature type="domain" description="C2H2-type" evidence="12">
    <location>
        <begin position="286"/>
        <end position="313"/>
    </location>
</feature>
<dbReference type="FunFam" id="3.30.160.60:FF:000478">
    <property type="entry name" value="Zinc finger protein 133"/>
    <property type="match status" value="1"/>
</dbReference>